<keyword evidence="2" id="KW-1185">Reference proteome</keyword>
<protein>
    <submittedName>
        <fullName evidence="1">Uncharacterized protein</fullName>
    </submittedName>
</protein>
<gene>
    <name evidence="1" type="ORF">POL58_01690</name>
</gene>
<dbReference type="Proteomes" id="UP001217838">
    <property type="component" value="Unassembled WGS sequence"/>
</dbReference>
<comment type="caution">
    <text evidence="1">The sequence shown here is derived from an EMBL/GenBank/DDBJ whole genome shotgun (WGS) entry which is preliminary data.</text>
</comment>
<name>A0ABT5AX71_9BACT</name>
<evidence type="ECO:0000313" key="2">
    <source>
        <dbReference type="Proteomes" id="UP001217838"/>
    </source>
</evidence>
<reference evidence="1 2" key="1">
    <citation type="submission" date="2022-11" db="EMBL/GenBank/DDBJ databases">
        <title>Minimal conservation of predation-associated metabolite biosynthetic gene clusters underscores biosynthetic potential of Myxococcota including descriptions for ten novel species: Archangium lansinium sp. nov., Myxococcus landrumus sp. nov., Nannocystis bai.</title>
        <authorList>
            <person name="Ahearne A."/>
            <person name="Stevens C."/>
            <person name="Dowd S."/>
        </authorList>
    </citation>
    <scope>NUCLEOTIDE SEQUENCE [LARGE SCALE GENOMIC DNA]</scope>
    <source>
        <strain evidence="1 2">NCELM</strain>
    </source>
</reference>
<organism evidence="1 2">
    <name type="scientific">Nannocystis radixulma</name>
    <dbReference type="NCBI Taxonomy" id="2995305"/>
    <lineage>
        <taxon>Bacteria</taxon>
        <taxon>Pseudomonadati</taxon>
        <taxon>Myxococcota</taxon>
        <taxon>Polyangia</taxon>
        <taxon>Nannocystales</taxon>
        <taxon>Nannocystaceae</taxon>
        <taxon>Nannocystis</taxon>
    </lineage>
</organism>
<accession>A0ABT5AX71</accession>
<proteinExistence type="predicted"/>
<evidence type="ECO:0000313" key="1">
    <source>
        <dbReference type="EMBL" id="MDC0666425.1"/>
    </source>
</evidence>
<sequence>MPASVVASVDVVIVSPVSVDVVSVASVEGSAVVEVVVASLVDPSVVSIAPVVEVEVEVGASVVSAVVTSVAPSLVVLALLVLLVLSDPPGPVESVARLSLGLEQAADASVEARPRAAPMRVRSAIRRHISSFIFVHPRAPGRGRHSARPAAGVAAEGATSVAFGTT</sequence>
<dbReference type="EMBL" id="JAQNDN010000001">
    <property type="protein sequence ID" value="MDC0666425.1"/>
    <property type="molecule type" value="Genomic_DNA"/>
</dbReference>
<dbReference type="RefSeq" id="WP_271993965.1">
    <property type="nucleotide sequence ID" value="NZ_JAQNDN010000001.1"/>
</dbReference>